<comment type="caution">
    <text evidence="2">The sequence shown here is derived from an EMBL/GenBank/DDBJ whole genome shotgun (WGS) entry which is preliminary data.</text>
</comment>
<keyword evidence="3" id="KW-1185">Reference proteome</keyword>
<keyword evidence="1" id="KW-0812">Transmembrane</keyword>
<evidence type="ECO:0000256" key="1">
    <source>
        <dbReference type="SAM" id="Phobius"/>
    </source>
</evidence>
<reference evidence="2 3" key="1">
    <citation type="submission" date="2024-01" db="EMBL/GenBank/DDBJ databases">
        <title>Characterization of antibiotic resistant novel bacterial strains and their environmental applications.</title>
        <authorList>
            <person name="Manzoor S."/>
            <person name="Abbas S."/>
            <person name="Arshad M."/>
            <person name="Ahmed I."/>
        </authorList>
    </citation>
    <scope>NUCLEOTIDE SEQUENCE [LARGE SCALE GENOMIC DNA]</scope>
    <source>
        <strain evidence="2 3">NCCP-602</strain>
    </source>
</reference>
<proteinExistence type="predicted"/>
<dbReference type="EMBL" id="BAAAAF010000035">
    <property type="protein sequence ID" value="GAA0037499.1"/>
    <property type="molecule type" value="Genomic_DNA"/>
</dbReference>
<keyword evidence="1" id="KW-0472">Membrane</keyword>
<organism evidence="2 3">
    <name type="scientific">Brevibacterium metallidurans</name>
    <dbReference type="NCBI Taxonomy" id="1482676"/>
    <lineage>
        <taxon>Bacteria</taxon>
        <taxon>Bacillati</taxon>
        <taxon>Actinomycetota</taxon>
        <taxon>Actinomycetes</taxon>
        <taxon>Micrococcales</taxon>
        <taxon>Brevibacteriaceae</taxon>
        <taxon>Brevibacterium</taxon>
    </lineage>
</organism>
<protein>
    <submittedName>
        <fullName evidence="2">Uncharacterized protein</fullName>
    </submittedName>
</protein>
<evidence type="ECO:0000313" key="2">
    <source>
        <dbReference type="EMBL" id="GAA0037499.1"/>
    </source>
</evidence>
<feature type="transmembrane region" description="Helical" evidence="1">
    <location>
        <begin position="24"/>
        <end position="48"/>
    </location>
</feature>
<evidence type="ECO:0000313" key="3">
    <source>
        <dbReference type="Proteomes" id="UP001498238"/>
    </source>
</evidence>
<sequence length="54" mass="5616">MAFFSPIFSANPQRSSGPSTRFQGILSAFIVLVLLFSVSGVLMGLIAVEGVVGV</sequence>
<keyword evidence="1" id="KW-1133">Transmembrane helix</keyword>
<gene>
    <name evidence="2" type="ORF">NCCP602_34610</name>
</gene>
<dbReference type="Proteomes" id="UP001498238">
    <property type="component" value="Unassembled WGS sequence"/>
</dbReference>
<accession>A0ABP3CDC2</accession>
<name>A0ABP3CDC2_9MICO</name>